<protein>
    <submittedName>
        <fullName evidence="2">Uncharacterized protein</fullName>
    </submittedName>
</protein>
<reference evidence="2" key="1">
    <citation type="submission" date="2017-04" db="EMBL/GenBank/DDBJ databases">
        <title>Unveiling RNA virosphere associated with marine microorganisms.</title>
        <authorList>
            <person name="Urayama S."/>
            <person name="Takaki Y."/>
            <person name="Nishi S."/>
            <person name="Yoshida Y."/>
            <person name="Deguchi S."/>
            <person name="Takai K."/>
            <person name="Nunoura T."/>
        </authorList>
    </citation>
    <scope>NUCLEOTIDE SEQUENCE</scope>
</reference>
<dbReference type="AlphaFoldDB" id="A0A2V0RKB0"/>
<comment type="caution">
    <text evidence="2">The sequence shown here is derived from an EMBL/GenBank/DDBJ whole genome shotgun (WGS) entry which is preliminary data.</text>
</comment>
<feature type="region of interest" description="Disordered" evidence="1">
    <location>
        <begin position="43"/>
        <end position="68"/>
    </location>
</feature>
<feature type="compositionally biased region" description="Basic and acidic residues" evidence="1">
    <location>
        <begin position="53"/>
        <end position="68"/>
    </location>
</feature>
<evidence type="ECO:0000256" key="1">
    <source>
        <dbReference type="SAM" id="MobiDB-lite"/>
    </source>
</evidence>
<sequence>MFNFFSAGAGNNDDSEVCPSGNYVTDKDEFVFATLTKKIAEEKKQQQSVTYAQKEHMKKVTEEKLRKAEARRLRREKAKSESGKTENFSEDAFASEKHIKSCNSQTQNMRLGTLHGQYENEPPELTKLRYMSRVHGYLAPIYIRGAIKHKNNPLAKLLMDEQVLNDLNGTLREHIKYAMNHVTYT</sequence>
<accession>A0A2V0RKB0</accession>
<evidence type="ECO:0000313" key="2">
    <source>
        <dbReference type="EMBL" id="GBH21932.1"/>
    </source>
</evidence>
<name>A0A2V0RKB0_9ZZZZ</name>
<proteinExistence type="predicted"/>
<organism evidence="2">
    <name type="scientific">viral metagenome</name>
    <dbReference type="NCBI Taxonomy" id="1070528"/>
    <lineage>
        <taxon>unclassified sequences</taxon>
        <taxon>metagenomes</taxon>
        <taxon>organismal metagenomes</taxon>
    </lineage>
</organism>
<dbReference type="EMBL" id="BDQA01000461">
    <property type="protein sequence ID" value="GBH21932.1"/>
    <property type="molecule type" value="Genomic_RNA"/>
</dbReference>